<keyword evidence="4" id="KW-1185">Reference proteome</keyword>
<accession>A0AAV4B0N9</accession>
<evidence type="ECO:0000313" key="3">
    <source>
        <dbReference type="EMBL" id="GFO12298.1"/>
    </source>
</evidence>
<reference evidence="3 4" key="1">
    <citation type="journal article" date="2021" name="Elife">
        <title>Chloroplast acquisition without the gene transfer in kleptoplastic sea slugs, Plakobranchus ocellatus.</title>
        <authorList>
            <person name="Maeda T."/>
            <person name="Takahashi S."/>
            <person name="Yoshida T."/>
            <person name="Shimamura S."/>
            <person name="Takaki Y."/>
            <person name="Nagai Y."/>
            <person name="Toyoda A."/>
            <person name="Suzuki Y."/>
            <person name="Arimoto A."/>
            <person name="Ishii H."/>
            <person name="Satoh N."/>
            <person name="Nishiyama T."/>
            <person name="Hasebe M."/>
            <person name="Maruyama T."/>
            <person name="Minagawa J."/>
            <person name="Obokata J."/>
            <person name="Shigenobu S."/>
        </authorList>
    </citation>
    <scope>NUCLEOTIDE SEQUENCE [LARGE SCALE GENOMIC DNA]</scope>
</reference>
<protein>
    <submittedName>
        <fullName evidence="3">Protein phosphatase 1 regulatory subunit 12b</fullName>
    </submittedName>
</protein>
<evidence type="ECO:0000256" key="1">
    <source>
        <dbReference type="SAM" id="Coils"/>
    </source>
</evidence>
<keyword evidence="1" id="KW-0175">Coiled coil</keyword>
<dbReference type="InterPro" id="IPR031775">
    <property type="entry name" value="PRKG1_interact"/>
</dbReference>
<dbReference type="AlphaFoldDB" id="A0AAV4B0N9"/>
<proteinExistence type="predicted"/>
<comment type="caution">
    <text evidence="3">The sequence shown here is derived from an EMBL/GenBank/DDBJ whole genome shotgun (WGS) entry which is preliminary data.</text>
</comment>
<evidence type="ECO:0000313" key="4">
    <source>
        <dbReference type="Proteomes" id="UP000735302"/>
    </source>
</evidence>
<gene>
    <name evidence="3" type="ORF">PoB_003880300</name>
</gene>
<dbReference type="EMBL" id="BLXT01004413">
    <property type="protein sequence ID" value="GFO12298.1"/>
    <property type="molecule type" value="Genomic_DNA"/>
</dbReference>
<evidence type="ECO:0000259" key="2">
    <source>
        <dbReference type="Pfam" id="PF15898"/>
    </source>
</evidence>
<feature type="coiled-coil region" evidence="1">
    <location>
        <begin position="61"/>
        <end position="88"/>
    </location>
</feature>
<sequence length="94" mass="11074">MSDLALDWLRQGKEIRTMSESALDWLKQAKEIRTYSELALDWLRQEICFTWVWSILEGETLNFKEGKMELLKADNQRLKDENGALIRVISKLSK</sequence>
<name>A0AAV4B0N9_9GAST</name>
<feature type="domain" description="cGMP-dependent protein kinase interacting" evidence="2">
    <location>
        <begin position="68"/>
        <end position="94"/>
    </location>
</feature>
<dbReference type="GO" id="GO:0019901">
    <property type="term" value="F:protein kinase binding"/>
    <property type="evidence" value="ECO:0007669"/>
    <property type="project" value="InterPro"/>
</dbReference>
<organism evidence="3 4">
    <name type="scientific">Plakobranchus ocellatus</name>
    <dbReference type="NCBI Taxonomy" id="259542"/>
    <lineage>
        <taxon>Eukaryota</taxon>
        <taxon>Metazoa</taxon>
        <taxon>Spiralia</taxon>
        <taxon>Lophotrochozoa</taxon>
        <taxon>Mollusca</taxon>
        <taxon>Gastropoda</taxon>
        <taxon>Heterobranchia</taxon>
        <taxon>Euthyneura</taxon>
        <taxon>Panpulmonata</taxon>
        <taxon>Sacoglossa</taxon>
        <taxon>Placobranchoidea</taxon>
        <taxon>Plakobranchidae</taxon>
        <taxon>Plakobranchus</taxon>
    </lineage>
</organism>
<dbReference type="Pfam" id="PF15898">
    <property type="entry name" value="PRKG1_interact"/>
    <property type="match status" value="1"/>
</dbReference>
<dbReference type="Proteomes" id="UP000735302">
    <property type="component" value="Unassembled WGS sequence"/>
</dbReference>